<proteinExistence type="predicted"/>
<protein>
    <submittedName>
        <fullName evidence="1">Uncharacterized protein</fullName>
    </submittedName>
</protein>
<gene>
    <name evidence="1" type="ORF">J4Q44_G00007370</name>
</gene>
<dbReference type="AlphaFoldDB" id="A0AAN8RAE1"/>
<dbReference type="Proteomes" id="UP001356427">
    <property type="component" value="Unassembled WGS sequence"/>
</dbReference>
<comment type="caution">
    <text evidence="1">The sequence shown here is derived from an EMBL/GenBank/DDBJ whole genome shotgun (WGS) entry which is preliminary data.</text>
</comment>
<sequence>MESISTHASISGLLSPGKTYELFIDAETDIGEVTQLTFLWNNHINPMLPKFGANKIELLRGKDGKS</sequence>
<dbReference type="InterPro" id="IPR036392">
    <property type="entry name" value="PLAT/LH2_dom_sf"/>
</dbReference>
<reference evidence="1 2" key="1">
    <citation type="submission" date="2021-04" db="EMBL/GenBank/DDBJ databases">
        <authorList>
            <person name="De Guttry C."/>
            <person name="Zahm M."/>
            <person name="Klopp C."/>
            <person name="Cabau C."/>
            <person name="Louis A."/>
            <person name="Berthelot C."/>
            <person name="Parey E."/>
            <person name="Roest Crollius H."/>
            <person name="Montfort J."/>
            <person name="Robinson-Rechavi M."/>
            <person name="Bucao C."/>
            <person name="Bouchez O."/>
            <person name="Gislard M."/>
            <person name="Lluch J."/>
            <person name="Milhes M."/>
            <person name="Lampietro C."/>
            <person name="Lopez Roques C."/>
            <person name="Donnadieu C."/>
            <person name="Braasch I."/>
            <person name="Desvignes T."/>
            <person name="Postlethwait J."/>
            <person name="Bobe J."/>
            <person name="Wedekind C."/>
            <person name="Guiguen Y."/>
        </authorList>
    </citation>
    <scope>NUCLEOTIDE SEQUENCE [LARGE SCALE GENOMIC DNA]</scope>
    <source>
        <strain evidence="1">Cs_M1</strain>
        <tissue evidence="1">Blood</tissue>
    </source>
</reference>
<evidence type="ECO:0000313" key="2">
    <source>
        <dbReference type="Proteomes" id="UP001356427"/>
    </source>
</evidence>
<accession>A0AAN8RAE1</accession>
<organism evidence="1 2">
    <name type="scientific">Coregonus suidteri</name>
    <dbReference type="NCBI Taxonomy" id="861788"/>
    <lineage>
        <taxon>Eukaryota</taxon>
        <taxon>Metazoa</taxon>
        <taxon>Chordata</taxon>
        <taxon>Craniata</taxon>
        <taxon>Vertebrata</taxon>
        <taxon>Euteleostomi</taxon>
        <taxon>Actinopterygii</taxon>
        <taxon>Neopterygii</taxon>
        <taxon>Teleostei</taxon>
        <taxon>Protacanthopterygii</taxon>
        <taxon>Salmoniformes</taxon>
        <taxon>Salmonidae</taxon>
        <taxon>Coregoninae</taxon>
        <taxon>Coregonus</taxon>
    </lineage>
</organism>
<dbReference type="SUPFAM" id="SSF49723">
    <property type="entry name" value="Lipase/lipooxygenase domain (PLAT/LH2 domain)"/>
    <property type="match status" value="1"/>
</dbReference>
<evidence type="ECO:0000313" key="1">
    <source>
        <dbReference type="EMBL" id="KAK6328759.1"/>
    </source>
</evidence>
<dbReference type="EMBL" id="JAGTTL010000001">
    <property type="protein sequence ID" value="KAK6328759.1"/>
    <property type="molecule type" value="Genomic_DNA"/>
</dbReference>
<name>A0AAN8RAE1_9TELE</name>
<keyword evidence="2" id="KW-1185">Reference proteome</keyword>
<dbReference type="Gene3D" id="2.60.60.20">
    <property type="entry name" value="PLAT/LH2 domain"/>
    <property type="match status" value="1"/>
</dbReference>